<keyword evidence="5" id="KW-0460">Magnesium</keyword>
<dbReference type="SUPFAM" id="SSF51283">
    <property type="entry name" value="dUTPase-like"/>
    <property type="match status" value="1"/>
</dbReference>
<dbReference type="Pfam" id="PF00692">
    <property type="entry name" value="dUTPase"/>
    <property type="match status" value="1"/>
</dbReference>
<dbReference type="PANTHER" id="PTHR11241">
    <property type="entry name" value="DEOXYURIDINE 5'-TRIPHOSPHATE NUCLEOTIDOHYDROLASE"/>
    <property type="match status" value="1"/>
</dbReference>
<dbReference type="InterPro" id="IPR033704">
    <property type="entry name" value="dUTPase_trimeric"/>
</dbReference>
<evidence type="ECO:0000256" key="3">
    <source>
        <dbReference type="ARBA" id="ARBA00022801"/>
    </source>
</evidence>
<protein>
    <recommendedName>
        <fullName evidence="5">Deoxyuridine 5'-triphosphate nucleotidohydrolase</fullName>
        <shortName evidence="5">dUTPase</shortName>
        <ecNumber evidence="5">3.6.1.23</ecNumber>
    </recommendedName>
    <alternativeName>
        <fullName evidence="5">dUTP pyrophosphatase</fullName>
    </alternativeName>
</protein>
<dbReference type="GO" id="GO:0000287">
    <property type="term" value="F:magnesium ion binding"/>
    <property type="evidence" value="ECO:0007669"/>
    <property type="project" value="UniProtKB-UniRule"/>
</dbReference>
<accession>A0AAN8UVN0</accession>
<sequence length="201" mass="21946">MAGAGGVTVSKAVIRSFAFVRLNGSSLMIPYVISKLKPLAQFLSYQLYKMVQQNTVPIDDPPSEEAEVQTQNKTMVVHEHVLKVKKLSDKASLPLRTSCFAAGYDLSSAADIIIPARGNAMVPTDLIIELPEGTYAQIAPRSGLDTEHLIDVGICVIEEDFEGPIVVLLYNHSEEDFEVKCGDLVAQFIVQKVVSPVMLEL</sequence>
<name>A0AAN8UVN0_9MAGN</name>
<proteinExistence type="inferred from homology"/>
<feature type="domain" description="dUTPase-like" evidence="6">
    <location>
        <begin position="90"/>
        <end position="195"/>
    </location>
</feature>
<comment type="pathway">
    <text evidence="1 5">Pyrimidine metabolism; dUMP biosynthesis; dUMP from dCTP (dUTP route): step 2/2.</text>
</comment>
<comment type="similarity">
    <text evidence="2 5">Belongs to the dUTPase family.</text>
</comment>
<evidence type="ECO:0000256" key="1">
    <source>
        <dbReference type="ARBA" id="ARBA00005142"/>
    </source>
</evidence>
<comment type="catalytic activity">
    <reaction evidence="5">
        <text>dUTP + H2O = dUMP + diphosphate + H(+)</text>
        <dbReference type="Rhea" id="RHEA:10248"/>
        <dbReference type="ChEBI" id="CHEBI:15377"/>
        <dbReference type="ChEBI" id="CHEBI:15378"/>
        <dbReference type="ChEBI" id="CHEBI:33019"/>
        <dbReference type="ChEBI" id="CHEBI:61555"/>
        <dbReference type="ChEBI" id="CHEBI:246422"/>
        <dbReference type="EC" id="3.6.1.23"/>
    </reaction>
</comment>
<dbReference type="GO" id="GO:0006226">
    <property type="term" value="P:dUMP biosynthetic process"/>
    <property type="evidence" value="ECO:0007669"/>
    <property type="project" value="UniProtKB-UniRule"/>
</dbReference>
<evidence type="ECO:0000256" key="2">
    <source>
        <dbReference type="ARBA" id="ARBA00006581"/>
    </source>
</evidence>
<evidence type="ECO:0000313" key="8">
    <source>
        <dbReference type="Proteomes" id="UP001370490"/>
    </source>
</evidence>
<evidence type="ECO:0000313" key="7">
    <source>
        <dbReference type="EMBL" id="KAK6922730.1"/>
    </source>
</evidence>
<dbReference type="InterPro" id="IPR008181">
    <property type="entry name" value="dUTPase"/>
</dbReference>
<comment type="function">
    <text evidence="5">Involved in nucleotide metabolism via production of dUMP, the immediate precursor of thymidine nucleotides, and decreases the intracellular concentration of dUTP so that uracil cannot be incorporated into DNA.</text>
</comment>
<evidence type="ECO:0000256" key="4">
    <source>
        <dbReference type="ARBA" id="ARBA00023080"/>
    </source>
</evidence>
<dbReference type="InterPro" id="IPR036157">
    <property type="entry name" value="dUTPase-like_sf"/>
</dbReference>
<keyword evidence="8" id="KW-1185">Reference proteome</keyword>
<dbReference type="Gene3D" id="2.70.40.10">
    <property type="match status" value="1"/>
</dbReference>
<evidence type="ECO:0000256" key="5">
    <source>
        <dbReference type="RuleBase" id="RU367024"/>
    </source>
</evidence>
<dbReference type="Proteomes" id="UP001370490">
    <property type="component" value="Unassembled WGS sequence"/>
</dbReference>
<dbReference type="GO" id="GO:0046081">
    <property type="term" value="P:dUTP catabolic process"/>
    <property type="evidence" value="ECO:0007669"/>
    <property type="project" value="UniProtKB-UniRule"/>
</dbReference>
<dbReference type="NCBIfam" id="TIGR00576">
    <property type="entry name" value="dut"/>
    <property type="match status" value="1"/>
</dbReference>
<keyword evidence="4 5" id="KW-0546">Nucleotide metabolism</keyword>
<comment type="cofactor">
    <cofactor evidence="5">
        <name>Mg(2+)</name>
        <dbReference type="ChEBI" id="CHEBI:18420"/>
    </cofactor>
</comment>
<dbReference type="PANTHER" id="PTHR11241:SF0">
    <property type="entry name" value="DEOXYURIDINE 5'-TRIPHOSPHATE NUCLEOTIDOHYDROLASE"/>
    <property type="match status" value="1"/>
</dbReference>
<dbReference type="GO" id="GO:0004170">
    <property type="term" value="F:dUTP diphosphatase activity"/>
    <property type="evidence" value="ECO:0007669"/>
    <property type="project" value="UniProtKB-UniRule"/>
</dbReference>
<dbReference type="EC" id="3.6.1.23" evidence="5"/>
<gene>
    <name evidence="7" type="ORF">RJ641_011034</name>
</gene>
<reference evidence="7 8" key="1">
    <citation type="submission" date="2023-12" db="EMBL/GenBank/DDBJ databases">
        <title>A high-quality genome assembly for Dillenia turbinata (Dilleniales).</title>
        <authorList>
            <person name="Chanderbali A."/>
        </authorList>
    </citation>
    <scope>NUCLEOTIDE SEQUENCE [LARGE SCALE GENOMIC DNA]</scope>
    <source>
        <strain evidence="7">LSX21</strain>
        <tissue evidence="7">Leaf</tissue>
    </source>
</reference>
<dbReference type="AlphaFoldDB" id="A0AAN8UVN0"/>
<keyword evidence="3 5" id="KW-0378">Hydrolase</keyword>
<comment type="caution">
    <text evidence="7">The sequence shown here is derived from an EMBL/GenBank/DDBJ whole genome shotgun (WGS) entry which is preliminary data.</text>
</comment>
<keyword evidence="5" id="KW-0479">Metal-binding</keyword>
<organism evidence="7 8">
    <name type="scientific">Dillenia turbinata</name>
    <dbReference type="NCBI Taxonomy" id="194707"/>
    <lineage>
        <taxon>Eukaryota</taxon>
        <taxon>Viridiplantae</taxon>
        <taxon>Streptophyta</taxon>
        <taxon>Embryophyta</taxon>
        <taxon>Tracheophyta</taxon>
        <taxon>Spermatophyta</taxon>
        <taxon>Magnoliopsida</taxon>
        <taxon>eudicotyledons</taxon>
        <taxon>Gunneridae</taxon>
        <taxon>Pentapetalae</taxon>
        <taxon>Dilleniales</taxon>
        <taxon>Dilleniaceae</taxon>
        <taxon>Dillenia</taxon>
    </lineage>
</organism>
<evidence type="ECO:0000259" key="6">
    <source>
        <dbReference type="Pfam" id="PF00692"/>
    </source>
</evidence>
<dbReference type="EMBL" id="JBAMMX010000018">
    <property type="protein sequence ID" value="KAK6922730.1"/>
    <property type="molecule type" value="Genomic_DNA"/>
</dbReference>
<dbReference type="CDD" id="cd07557">
    <property type="entry name" value="trimeric_dUTPase"/>
    <property type="match status" value="1"/>
</dbReference>
<dbReference type="InterPro" id="IPR029054">
    <property type="entry name" value="dUTPase-like"/>
</dbReference>